<gene>
    <name evidence="1" type="ORF">BEL07_17450</name>
</gene>
<organism evidence="1 2">
    <name type="scientific">Mycolicibacterium grossiae</name>
    <dbReference type="NCBI Taxonomy" id="1552759"/>
    <lineage>
        <taxon>Bacteria</taxon>
        <taxon>Bacillati</taxon>
        <taxon>Actinomycetota</taxon>
        <taxon>Actinomycetes</taxon>
        <taxon>Mycobacteriales</taxon>
        <taxon>Mycobacteriaceae</taxon>
        <taxon>Mycolicibacterium</taxon>
    </lineage>
</organism>
<protein>
    <submittedName>
        <fullName evidence="1">Uncharacterized protein</fullName>
    </submittedName>
</protein>
<accession>A0A1E8Q215</accession>
<keyword evidence="2" id="KW-1185">Reference proteome</keyword>
<reference evidence="1 2" key="1">
    <citation type="submission" date="2016-09" db="EMBL/GenBank/DDBJ databases">
        <title>genome sequence of Mycobacterium sp. 739 SCH.</title>
        <authorList>
            <person name="Greninger A.L."/>
            <person name="Qin X."/>
            <person name="Jerome K."/>
            <person name="Vora S."/>
            <person name="Quinn K."/>
        </authorList>
    </citation>
    <scope>NUCLEOTIDE SEQUENCE [LARGE SCALE GENOMIC DNA]</scope>
    <source>
        <strain evidence="1 2">SCH</strain>
    </source>
</reference>
<evidence type="ECO:0000313" key="1">
    <source>
        <dbReference type="EMBL" id="OFJ52416.1"/>
    </source>
</evidence>
<sequence>MVAAFSTPHLLYIFPKESMSSLRARWSDWVERDAVVRTLKDQSQDAPGVYYELLLSQVILRPALIGTVAIAEPRIQLAPDGGEPLILPFLPWPNPMMAAALIEDGDPDTLWVLPRVVSAEDFMA</sequence>
<proteinExistence type="predicted"/>
<dbReference type="EMBL" id="MCHX01000040">
    <property type="protein sequence ID" value="OFJ52416.1"/>
    <property type="molecule type" value="Genomic_DNA"/>
</dbReference>
<evidence type="ECO:0000313" key="2">
    <source>
        <dbReference type="Proteomes" id="UP000178953"/>
    </source>
</evidence>
<name>A0A1E8Q215_9MYCO</name>
<comment type="caution">
    <text evidence="1">The sequence shown here is derived from an EMBL/GenBank/DDBJ whole genome shotgun (WGS) entry which is preliminary data.</text>
</comment>
<dbReference type="AlphaFoldDB" id="A0A1E8Q215"/>
<dbReference type="Proteomes" id="UP000178953">
    <property type="component" value="Unassembled WGS sequence"/>
</dbReference>